<evidence type="ECO:0000256" key="1">
    <source>
        <dbReference type="ARBA" id="ARBA00023125"/>
    </source>
</evidence>
<feature type="domain" description="HTH tetR-type" evidence="3">
    <location>
        <begin position="11"/>
        <end position="71"/>
    </location>
</feature>
<dbReference type="PRINTS" id="PR00455">
    <property type="entry name" value="HTHTETR"/>
</dbReference>
<dbReference type="SUPFAM" id="SSF48498">
    <property type="entry name" value="Tetracyclin repressor-like, C-terminal domain"/>
    <property type="match status" value="1"/>
</dbReference>
<dbReference type="Gene3D" id="1.10.357.10">
    <property type="entry name" value="Tetracycline Repressor, domain 2"/>
    <property type="match status" value="1"/>
</dbReference>
<name>A0A158KWQ9_9BURK</name>
<protein>
    <submittedName>
        <fullName evidence="4">TetR family transcriptional regulator</fullName>
    </submittedName>
</protein>
<sequence>MNEQRVRRDPEGTRRRIVDAATEQFAKLGLAGARVDAIANEAGTNERMLYYYFGSKEGMYIAVLEAMYAQFAEREGRLDLSGMEPANAIRKLAKSIWAHLRENPQWLSLVNNENLHEGRYLDRSSSLRATISPVIEVLRSTL</sequence>
<dbReference type="InterPro" id="IPR009057">
    <property type="entry name" value="Homeodomain-like_sf"/>
</dbReference>
<dbReference type="PROSITE" id="PS50977">
    <property type="entry name" value="HTH_TETR_2"/>
    <property type="match status" value="1"/>
</dbReference>
<dbReference type="InterPro" id="IPR036271">
    <property type="entry name" value="Tet_transcr_reg_TetR-rel_C_sf"/>
</dbReference>
<dbReference type="InterPro" id="IPR050109">
    <property type="entry name" value="HTH-type_TetR-like_transc_reg"/>
</dbReference>
<keyword evidence="5" id="KW-1185">Reference proteome</keyword>
<dbReference type="Pfam" id="PF17938">
    <property type="entry name" value="TetR_C_29"/>
    <property type="match status" value="1"/>
</dbReference>
<gene>
    <name evidence="4" type="ORF">AWB74_07338</name>
</gene>
<dbReference type="Proteomes" id="UP000055019">
    <property type="component" value="Unassembled WGS sequence"/>
</dbReference>
<dbReference type="Pfam" id="PF00440">
    <property type="entry name" value="TetR_N"/>
    <property type="match status" value="1"/>
</dbReference>
<evidence type="ECO:0000256" key="2">
    <source>
        <dbReference type="PROSITE-ProRule" id="PRU00335"/>
    </source>
</evidence>
<accession>A0A158KWQ9</accession>
<dbReference type="EMBL" id="FCOM02000061">
    <property type="protein sequence ID" value="SAL85527.1"/>
    <property type="molecule type" value="Genomic_DNA"/>
</dbReference>
<dbReference type="PANTHER" id="PTHR30328:SF54">
    <property type="entry name" value="HTH-TYPE TRANSCRIPTIONAL REPRESSOR SCO4008"/>
    <property type="match status" value="1"/>
</dbReference>
<dbReference type="SUPFAM" id="SSF46689">
    <property type="entry name" value="Homeodomain-like"/>
    <property type="match status" value="1"/>
</dbReference>
<dbReference type="AlphaFoldDB" id="A0A158KWQ9"/>
<dbReference type="InterPro" id="IPR001647">
    <property type="entry name" value="HTH_TetR"/>
</dbReference>
<evidence type="ECO:0000313" key="4">
    <source>
        <dbReference type="EMBL" id="SAL85527.1"/>
    </source>
</evidence>
<dbReference type="InterPro" id="IPR041474">
    <property type="entry name" value="NicS_C"/>
</dbReference>
<dbReference type="PANTHER" id="PTHR30328">
    <property type="entry name" value="TRANSCRIPTIONAL REPRESSOR"/>
    <property type="match status" value="1"/>
</dbReference>
<keyword evidence="1 2" id="KW-0238">DNA-binding</keyword>
<comment type="caution">
    <text evidence="4">The sequence shown here is derived from an EMBL/GenBank/DDBJ whole genome shotgun (WGS) entry which is preliminary data.</text>
</comment>
<evidence type="ECO:0000259" key="3">
    <source>
        <dbReference type="PROSITE" id="PS50977"/>
    </source>
</evidence>
<organism evidence="4 5">
    <name type="scientific">Caballeronia arvi</name>
    <dbReference type="NCBI Taxonomy" id="1777135"/>
    <lineage>
        <taxon>Bacteria</taxon>
        <taxon>Pseudomonadati</taxon>
        <taxon>Pseudomonadota</taxon>
        <taxon>Betaproteobacteria</taxon>
        <taxon>Burkholderiales</taxon>
        <taxon>Burkholderiaceae</taxon>
        <taxon>Caballeronia</taxon>
    </lineage>
</organism>
<reference evidence="4" key="1">
    <citation type="submission" date="2016-01" db="EMBL/GenBank/DDBJ databases">
        <authorList>
            <person name="Peeters C."/>
        </authorList>
    </citation>
    <scope>NUCLEOTIDE SEQUENCE [LARGE SCALE GENOMIC DNA]</scope>
    <source>
        <strain evidence="4">LMG 29317</strain>
    </source>
</reference>
<evidence type="ECO:0000313" key="5">
    <source>
        <dbReference type="Proteomes" id="UP000055019"/>
    </source>
</evidence>
<feature type="DNA-binding region" description="H-T-H motif" evidence="2">
    <location>
        <begin position="34"/>
        <end position="53"/>
    </location>
</feature>
<proteinExistence type="predicted"/>
<dbReference type="GO" id="GO:0003677">
    <property type="term" value="F:DNA binding"/>
    <property type="evidence" value="ECO:0007669"/>
    <property type="project" value="UniProtKB-UniRule"/>
</dbReference>